<dbReference type="PANTHER" id="PTHR30203">
    <property type="entry name" value="OUTER MEMBRANE CATION EFFLUX PROTEIN"/>
    <property type="match status" value="1"/>
</dbReference>
<dbReference type="Pfam" id="PF02321">
    <property type="entry name" value="OEP"/>
    <property type="match status" value="2"/>
</dbReference>
<dbReference type="GO" id="GO:0005886">
    <property type="term" value="C:plasma membrane"/>
    <property type="evidence" value="ECO:0007669"/>
    <property type="project" value="UniProtKB-SubCell"/>
</dbReference>
<dbReference type="SUPFAM" id="SSF56954">
    <property type="entry name" value="Outer membrane efflux proteins (OEP)"/>
    <property type="match status" value="1"/>
</dbReference>
<feature type="signal peptide" evidence="2">
    <location>
        <begin position="1"/>
        <end position="33"/>
    </location>
</feature>
<protein>
    <submittedName>
        <fullName evidence="3">Efflux transporter outer membrane subunit</fullName>
    </submittedName>
</protein>
<keyword evidence="2" id="KW-0812">Transmembrane</keyword>
<keyword evidence="2" id="KW-1134">Transmembrane beta strand</keyword>
<evidence type="ECO:0000256" key="1">
    <source>
        <dbReference type="ARBA" id="ARBA00007613"/>
    </source>
</evidence>
<dbReference type="GO" id="GO:0015562">
    <property type="term" value="F:efflux transmembrane transporter activity"/>
    <property type="evidence" value="ECO:0007669"/>
    <property type="project" value="InterPro"/>
</dbReference>
<dbReference type="Proteomes" id="UP000305131">
    <property type="component" value="Unassembled WGS sequence"/>
</dbReference>
<accession>A0A6C1KI11</accession>
<dbReference type="PANTHER" id="PTHR30203:SF33">
    <property type="entry name" value="BLR4455 PROTEIN"/>
    <property type="match status" value="1"/>
</dbReference>
<sequence>MRPFRAFGRCPRGALVAAGALALLLAGCLPQEPAPDVGIATPTHYVEGPANPNAHLPPAEWWRSFRSNDLARFVAEANVDNLDIAVATAEIVQADAQVGISGAPLYPNLTFAGTAAQIRSSGSNGNPGNTSGQYILGLSAGYMVDFWGKNRSGLLAAEENAAAARFNRDVVTLSTQVAVANTYFQILGARDQLRIAQNSLAAATRILDIVKRQFAGGTVSQLDVSQQEALVAQVRASIPPIEITLRQNWAALAVLLARTPVALTPPQGSLSQITVPRITPGLPSDLLTRRPDIALAEAQLLAGGYNVEAARAAMLPQIQLTGTGGVQSAALQALFAPGAWYYTLVAGLTQPIFDGYLLQSQLDQAKGVQVQDLQVYRKAILSAFADVEKALVALDQTNKQVKLQADVVESSRTAFRVAESQLAGGTTTLVAVLQAQQTYFTAENGLAQVRLARLLAATSLFQALGGGWGP</sequence>
<evidence type="ECO:0000313" key="4">
    <source>
        <dbReference type="Proteomes" id="UP000305131"/>
    </source>
</evidence>
<name>A0A6C1KI11_XANAU</name>
<keyword evidence="2" id="KW-0564">Palmitate</keyword>
<keyword evidence="2" id="KW-0732">Signal</keyword>
<dbReference type="InterPro" id="IPR003423">
    <property type="entry name" value="OMP_efflux"/>
</dbReference>
<evidence type="ECO:0000313" key="3">
    <source>
        <dbReference type="EMBL" id="TLX43928.1"/>
    </source>
</evidence>
<proteinExistence type="inferred from homology"/>
<keyword evidence="2" id="KW-0472">Membrane</keyword>
<dbReference type="Gene3D" id="1.20.1600.10">
    <property type="entry name" value="Outer membrane efflux proteins (OEP)"/>
    <property type="match status" value="1"/>
</dbReference>
<organism evidence="3 4">
    <name type="scientific">Xanthobacter autotrophicus</name>
    <dbReference type="NCBI Taxonomy" id="280"/>
    <lineage>
        <taxon>Bacteria</taxon>
        <taxon>Pseudomonadati</taxon>
        <taxon>Pseudomonadota</taxon>
        <taxon>Alphaproteobacteria</taxon>
        <taxon>Hyphomicrobiales</taxon>
        <taxon>Xanthobacteraceae</taxon>
        <taxon>Xanthobacter</taxon>
    </lineage>
</organism>
<dbReference type="InterPro" id="IPR010131">
    <property type="entry name" value="MdtP/NodT-like"/>
</dbReference>
<feature type="chain" id="PRO_5025715672" evidence="2">
    <location>
        <begin position="34"/>
        <end position="470"/>
    </location>
</feature>
<dbReference type="NCBIfam" id="TIGR01845">
    <property type="entry name" value="outer_NodT"/>
    <property type="match status" value="1"/>
</dbReference>
<dbReference type="AlphaFoldDB" id="A0A6C1KI11"/>
<reference evidence="3 4" key="1">
    <citation type="submission" date="2019-05" db="EMBL/GenBank/DDBJ databases">
        <authorList>
            <person name="Zhou X."/>
        </authorList>
    </citation>
    <scope>NUCLEOTIDE SEQUENCE [LARGE SCALE GENOMIC DNA]</scope>
    <source>
        <strain evidence="3 4">DSM 432</strain>
    </source>
</reference>
<dbReference type="EMBL" id="VAUP01000015">
    <property type="protein sequence ID" value="TLX43928.1"/>
    <property type="molecule type" value="Genomic_DNA"/>
</dbReference>
<dbReference type="Gene3D" id="2.20.200.10">
    <property type="entry name" value="Outer membrane efflux proteins (OEP)"/>
    <property type="match status" value="1"/>
</dbReference>
<evidence type="ECO:0000256" key="2">
    <source>
        <dbReference type="RuleBase" id="RU362097"/>
    </source>
</evidence>
<comment type="caution">
    <text evidence="3">The sequence shown here is derived from an EMBL/GenBank/DDBJ whole genome shotgun (WGS) entry which is preliminary data.</text>
</comment>
<dbReference type="OrthoDB" id="9783100at2"/>
<dbReference type="PROSITE" id="PS51257">
    <property type="entry name" value="PROKAR_LIPOPROTEIN"/>
    <property type="match status" value="1"/>
</dbReference>
<keyword evidence="2" id="KW-0449">Lipoprotein</keyword>
<gene>
    <name evidence="3" type="ORF">FBQ73_07470</name>
</gene>
<comment type="similarity">
    <text evidence="1 2">Belongs to the outer membrane factor (OMF) (TC 1.B.17) family.</text>
</comment>
<comment type="subcellular location">
    <subcellularLocation>
        <location evidence="2">Cell membrane</location>
        <topology evidence="2">Lipid-anchor</topology>
    </subcellularLocation>
</comment>